<dbReference type="InterPro" id="IPR006059">
    <property type="entry name" value="SBP"/>
</dbReference>
<dbReference type="EMBL" id="SLWY01000009">
    <property type="protein sequence ID" value="TCO81186.1"/>
    <property type="molecule type" value="Genomic_DNA"/>
</dbReference>
<reference evidence="5 6" key="1">
    <citation type="submission" date="2019-03" db="EMBL/GenBank/DDBJ databases">
        <title>Genomic Encyclopedia of Type Strains, Phase IV (KMG-IV): sequencing the most valuable type-strain genomes for metagenomic binning, comparative biology and taxonomic classification.</title>
        <authorList>
            <person name="Goeker M."/>
        </authorList>
    </citation>
    <scope>NUCLEOTIDE SEQUENCE [LARGE SCALE GENOMIC DNA]</scope>
    <source>
        <strain evidence="5 6">DSM 25287</strain>
    </source>
</reference>
<dbReference type="GO" id="GO:0019808">
    <property type="term" value="F:polyamine binding"/>
    <property type="evidence" value="ECO:0007669"/>
    <property type="project" value="InterPro"/>
</dbReference>
<keyword evidence="4" id="KW-0574">Periplasm</keyword>
<evidence type="ECO:0000256" key="1">
    <source>
        <dbReference type="ARBA" id="ARBA00004418"/>
    </source>
</evidence>
<dbReference type="PANTHER" id="PTHR30222">
    <property type="entry name" value="SPERMIDINE/PUTRESCINE-BINDING PERIPLASMIC PROTEIN"/>
    <property type="match status" value="1"/>
</dbReference>
<evidence type="ECO:0000313" key="6">
    <source>
        <dbReference type="Proteomes" id="UP000295765"/>
    </source>
</evidence>
<evidence type="ECO:0000256" key="2">
    <source>
        <dbReference type="ARBA" id="ARBA00022448"/>
    </source>
</evidence>
<dbReference type="Gene3D" id="3.40.190.10">
    <property type="entry name" value="Periplasmic binding protein-like II"/>
    <property type="match status" value="2"/>
</dbReference>
<comment type="caution">
    <text evidence="5">The sequence shown here is derived from an EMBL/GenBank/DDBJ whole genome shotgun (WGS) entry which is preliminary data.</text>
</comment>
<protein>
    <submittedName>
        <fullName evidence="5">Spermidine/putrescine transport system substrate-binding protein</fullName>
    </submittedName>
</protein>
<organism evidence="5 6">
    <name type="scientific">Plasticicumulans lactativorans</name>
    <dbReference type="NCBI Taxonomy" id="1133106"/>
    <lineage>
        <taxon>Bacteria</taxon>
        <taxon>Pseudomonadati</taxon>
        <taxon>Pseudomonadota</taxon>
        <taxon>Gammaproteobacteria</taxon>
        <taxon>Candidatus Competibacteraceae</taxon>
        <taxon>Plasticicumulans</taxon>
    </lineage>
</organism>
<dbReference type="InterPro" id="IPR019546">
    <property type="entry name" value="TAT_signal_bac_arc"/>
</dbReference>
<gene>
    <name evidence="5" type="ORF">EV699_10926</name>
</gene>
<comment type="subcellular location">
    <subcellularLocation>
        <location evidence="1">Periplasm</location>
    </subcellularLocation>
</comment>
<dbReference type="Proteomes" id="UP000295765">
    <property type="component" value="Unassembled WGS sequence"/>
</dbReference>
<keyword evidence="2" id="KW-0813">Transport</keyword>
<dbReference type="Pfam" id="PF10518">
    <property type="entry name" value="TAT_signal"/>
    <property type="match status" value="1"/>
</dbReference>
<dbReference type="AlphaFoldDB" id="A0A4R2L437"/>
<proteinExistence type="predicted"/>
<evidence type="ECO:0000313" key="5">
    <source>
        <dbReference type="EMBL" id="TCO81186.1"/>
    </source>
</evidence>
<dbReference type="RefSeq" id="WP_132541755.1">
    <property type="nucleotide sequence ID" value="NZ_SLWY01000009.1"/>
</dbReference>
<dbReference type="Pfam" id="PF13416">
    <property type="entry name" value="SBP_bac_8"/>
    <property type="match status" value="1"/>
</dbReference>
<dbReference type="PANTHER" id="PTHR30222:SF17">
    <property type="entry name" value="SPERMIDINE_PUTRESCINE-BINDING PERIPLASMIC PROTEIN"/>
    <property type="match status" value="1"/>
</dbReference>
<evidence type="ECO:0000256" key="3">
    <source>
        <dbReference type="ARBA" id="ARBA00022729"/>
    </source>
</evidence>
<dbReference type="NCBIfam" id="TIGR01409">
    <property type="entry name" value="TAT_signal_seq"/>
    <property type="match status" value="1"/>
</dbReference>
<accession>A0A4R2L437</accession>
<dbReference type="InterPro" id="IPR001188">
    <property type="entry name" value="Sperm_putr-bd"/>
</dbReference>
<sequence>MQQLRRSGIDRRTFLKAGLAAGAVAALGPWVVREAHASSGEVRVFGWAGYFTDELLAKFRQDTGITARYTPYGTNDELLNQLKAVQGEGFDVIMPTLDRVPNYVELDLVRPIDEREAALDKVLAGPLAGSAGKAGVGSGARYLVPVHWGTEALLFDRKAAPLSYGASLGELWKPEYRGRVTVRGHSGLAGIGRWLDAQGRLPHPFSDGFRDPVRMKAIWDAILKVAIANKPSVGQFWSNGNEATAAFVTNGCVIGQNWDETAAALIADGRDIGYLAPAEGAFAWMEGFCIPKKAKNVAQAYAWINWFLDPANGAAFAAARASNSVARGADAHLPEAARRFFAAAYPGDALDRLWWWPVQEAWYVKLRNEYQDRYLAA</sequence>
<dbReference type="GO" id="GO:0015846">
    <property type="term" value="P:polyamine transport"/>
    <property type="evidence" value="ECO:0007669"/>
    <property type="project" value="InterPro"/>
</dbReference>
<evidence type="ECO:0000256" key="4">
    <source>
        <dbReference type="ARBA" id="ARBA00022764"/>
    </source>
</evidence>
<dbReference type="PRINTS" id="PR00909">
    <property type="entry name" value="SPERMDNBNDNG"/>
</dbReference>
<dbReference type="GO" id="GO:0042597">
    <property type="term" value="C:periplasmic space"/>
    <property type="evidence" value="ECO:0007669"/>
    <property type="project" value="UniProtKB-SubCell"/>
</dbReference>
<dbReference type="InterPro" id="IPR006311">
    <property type="entry name" value="TAT_signal"/>
</dbReference>
<dbReference type="SUPFAM" id="SSF53850">
    <property type="entry name" value="Periplasmic binding protein-like II"/>
    <property type="match status" value="1"/>
</dbReference>
<name>A0A4R2L437_9GAMM</name>
<keyword evidence="3" id="KW-0732">Signal</keyword>
<keyword evidence="6" id="KW-1185">Reference proteome</keyword>
<dbReference type="OrthoDB" id="9769319at2"/>
<dbReference type="PROSITE" id="PS51318">
    <property type="entry name" value="TAT"/>
    <property type="match status" value="1"/>
</dbReference>